<dbReference type="AlphaFoldDB" id="K2MAD7"/>
<dbReference type="InterPro" id="IPR050206">
    <property type="entry name" value="FtsK/SpoIIIE/SftA"/>
</dbReference>
<dbReference type="SUPFAM" id="SSF46785">
    <property type="entry name" value="Winged helix' DNA-binding domain"/>
    <property type="match status" value="1"/>
</dbReference>
<name>K2MAD7_9HYPH</name>
<evidence type="ECO:0000313" key="21">
    <source>
        <dbReference type="Proteomes" id="UP000006786"/>
    </source>
</evidence>
<sequence length="839" mass="89816">MGDNAYGLQAFLRRQAARLVGLALLAFVVFALGSLATWSVADPSFSHATANPVTNALGYPGAVFADLAMQFYGLAAVAGLVPAVFWGVILLVGQSVDRPLRRAGAWFAGAVIAAGVVGSFAPPTTWPLPTGLGGVLGDMLLSLPAKLTGSYPGGLIGFIIAAVLAFPAGWLLLYGAGALGRPDDGAFDTDSEDETPFDDADDSDGGFVILGYMAHWWLSMQAFFRRNLGQSGRRGREAARDDEPEGGDERFDDFDMDMRVEPDFGHTPTLGRNAAAYDDNDDEDYTYAREAAPDAPAARAGVAEKRVDNPAPRPVEGARVRREAQTSLLDNGAFELPQLHLLAEPKASARDPMLSKDALEQNARLLEGVLEDFGVKGEIIHVRPGPVVTLYELEPAPGIKSSRVIGLADDIARSMSAIAARVAVVPGRNAIGIELPNSTRETVYLRELLASRDFETSKAKLALGLGKTINGEAVIADLAKMPHLLVAGTTGSGKSVAINTMILSLLYRMTPEQCRLIMIDPKMLELSIYDGIPHLLTPVVTDPKKAVVALKWTVREMEDRYRKMSKVGVRNIEGFNQRVAAANKKGEVITRTVQTGFDRETGEAIYESEHLDLEPMPFIVVIIDEMADLMMVAGKDIEGAVQRLAQMARAAGIHVIMATQRPSVDVITGTIKANFPTRISFQVTSKIDSRTILGEQGAEQLLGMGDMLYMAGGGRIQRVHGPFVSDGEVESIVSHLKVQGVPDYLDAVTEDDDEEDGGSGSGGGGGGGNFADSDDPYDQAVSVVLRDGKASTSYIQRRLGIGYNRAASIIERMEEEGIVGPANHAGKREILVPTEQDEA</sequence>
<comment type="function">
    <text evidence="14">Essential cell division protein that coordinates cell division and chromosome segregation. The N-terminus is involved in assembly of the cell-division machinery. The C-terminus functions as a DNA motor that moves dsDNA in an ATP-dependent manner towards the dif recombination site, which is located within the replication terminus region. Translocation stops specifically at Xer-dif sites, where FtsK interacts with the Xer recombinase, allowing activation of chromosome unlinking by recombination. FtsK orienting polar sequences (KOPS) guide the direction of DNA translocation. FtsK can remove proteins from DNA as it translocates, but translocation stops specifically at XerCD-dif site, thereby preventing removal of XerC and XerD from dif.</text>
</comment>
<evidence type="ECO:0000256" key="4">
    <source>
        <dbReference type="ARBA" id="ARBA00022475"/>
    </source>
</evidence>
<dbReference type="InterPro" id="IPR027417">
    <property type="entry name" value="P-loop_NTPase"/>
</dbReference>
<dbReference type="eggNOG" id="COG1674">
    <property type="taxonomic scope" value="Bacteria"/>
</dbReference>
<keyword evidence="13" id="KW-0131">Cell cycle</keyword>
<keyword evidence="7 16" id="KW-0547">Nucleotide-binding</keyword>
<feature type="compositionally biased region" description="Acidic residues" evidence="17">
    <location>
        <begin position="242"/>
        <end position="255"/>
    </location>
</feature>
<evidence type="ECO:0000256" key="17">
    <source>
        <dbReference type="SAM" id="MobiDB-lite"/>
    </source>
</evidence>
<evidence type="ECO:0000256" key="6">
    <source>
        <dbReference type="ARBA" id="ARBA00022692"/>
    </source>
</evidence>
<dbReference type="SUPFAM" id="SSF52540">
    <property type="entry name" value="P-loop containing nucleoside triphosphate hydrolases"/>
    <property type="match status" value="1"/>
</dbReference>
<evidence type="ECO:0000256" key="5">
    <source>
        <dbReference type="ARBA" id="ARBA00022618"/>
    </source>
</evidence>
<dbReference type="Gene3D" id="1.10.10.10">
    <property type="entry name" value="Winged helix-like DNA-binding domain superfamily/Winged helix DNA-binding domain"/>
    <property type="match status" value="1"/>
</dbReference>
<dbReference type="GO" id="GO:0003677">
    <property type="term" value="F:DNA binding"/>
    <property type="evidence" value="ECO:0007669"/>
    <property type="project" value="UniProtKB-KW"/>
</dbReference>
<proteinExistence type="inferred from homology"/>
<evidence type="ECO:0000256" key="9">
    <source>
        <dbReference type="ARBA" id="ARBA00022840"/>
    </source>
</evidence>
<dbReference type="Gene3D" id="3.30.980.40">
    <property type="match status" value="1"/>
</dbReference>
<evidence type="ECO:0000256" key="10">
    <source>
        <dbReference type="ARBA" id="ARBA00022989"/>
    </source>
</evidence>
<keyword evidence="11" id="KW-0238">DNA-binding</keyword>
<comment type="subunit">
    <text evidence="15">Homohexamer. Forms a ring that surrounds DNA.</text>
</comment>
<dbReference type="Proteomes" id="UP000006786">
    <property type="component" value="Unassembled WGS sequence"/>
</dbReference>
<keyword evidence="6 18" id="KW-0812">Transmembrane</keyword>
<dbReference type="GO" id="GO:0051301">
    <property type="term" value="P:cell division"/>
    <property type="evidence" value="ECO:0007669"/>
    <property type="project" value="UniProtKB-KW"/>
</dbReference>
<dbReference type="InterPro" id="IPR002543">
    <property type="entry name" value="FtsK_dom"/>
</dbReference>
<dbReference type="PANTHER" id="PTHR22683">
    <property type="entry name" value="SPORULATION PROTEIN RELATED"/>
    <property type="match status" value="1"/>
</dbReference>
<protein>
    <recommendedName>
        <fullName evidence="3">DNA translocase FtsK</fullName>
    </recommendedName>
</protein>
<dbReference type="InterPro" id="IPR003593">
    <property type="entry name" value="AAA+_ATPase"/>
</dbReference>
<dbReference type="STRING" id="391937.NA2_10048"/>
<feature type="region of interest" description="Disordered" evidence="17">
    <location>
        <begin position="293"/>
        <end position="320"/>
    </location>
</feature>
<dbReference type="InterPro" id="IPR018541">
    <property type="entry name" value="Ftsk_gamma"/>
</dbReference>
<feature type="binding site" evidence="16">
    <location>
        <begin position="488"/>
        <end position="495"/>
    </location>
    <ligand>
        <name>ATP</name>
        <dbReference type="ChEBI" id="CHEBI:30616"/>
    </ligand>
</feature>
<comment type="similarity">
    <text evidence="2">Belongs to the FtsK/SpoIIIE/SftA family.</text>
</comment>
<dbReference type="Pfam" id="PF13491">
    <property type="entry name" value="FtsK_4TM"/>
    <property type="match status" value="1"/>
</dbReference>
<feature type="region of interest" description="Disordered" evidence="17">
    <location>
        <begin position="231"/>
        <end position="255"/>
    </location>
</feature>
<organism evidence="20 21">
    <name type="scientific">Nitratireductor pacificus pht-3B</name>
    <dbReference type="NCBI Taxonomy" id="391937"/>
    <lineage>
        <taxon>Bacteria</taxon>
        <taxon>Pseudomonadati</taxon>
        <taxon>Pseudomonadota</taxon>
        <taxon>Alphaproteobacteria</taxon>
        <taxon>Hyphomicrobiales</taxon>
        <taxon>Phyllobacteriaceae</taxon>
        <taxon>Nitratireductor</taxon>
    </lineage>
</organism>
<dbReference type="Gene3D" id="3.40.50.300">
    <property type="entry name" value="P-loop containing nucleotide triphosphate hydrolases"/>
    <property type="match status" value="1"/>
</dbReference>
<dbReference type="InterPro" id="IPR025199">
    <property type="entry name" value="FtsK_4TM"/>
</dbReference>
<evidence type="ECO:0000256" key="14">
    <source>
        <dbReference type="ARBA" id="ARBA00024784"/>
    </source>
</evidence>
<feature type="compositionally biased region" description="Acidic residues" evidence="17">
    <location>
        <begin position="748"/>
        <end position="757"/>
    </location>
</feature>
<evidence type="ECO:0000256" key="7">
    <source>
        <dbReference type="ARBA" id="ARBA00022741"/>
    </source>
</evidence>
<evidence type="ECO:0000256" key="3">
    <source>
        <dbReference type="ARBA" id="ARBA00020887"/>
    </source>
</evidence>
<dbReference type="EMBL" id="AMRM01000009">
    <property type="protein sequence ID" value="EKF19116.1"/>
    <property type="molecule type" value="Genomic_DNA"/>
</dbReference>
<evidence type="ECO:0000259" key="19">
    <source>
        <dbReference type="PROSITE" id="PS50901"/>
    </source>
</evidence>
<dbReference type="Pfam" id="PF09397">
    <property type="entry name" value="FtsK_gamma"/>
    <property type="match status" value="1"/>
</dbReference>
<evidence type="ECO:0000256" key="18">
    <source>
        <dbReference type="SAM" id="Phobius"/>
    </source>
</evidence>
<evidence type="ECO:0000256" key="12">
    <source>
        <dbReference type="ARBA" id="ARBA00023136"/>
    </source>
</evidence>
<accession>K2MAD7</accession>
<feature type="transmembrane region" description="Helical" evidence="18">
    <location>
        <begin position="71"/>
        <end position="91"/>
    </location>
</feature>
<feature type="transmembrane region" description="Helical" evidence="18">
    <location>
        <begin position="19"/>
        <end position="41"/>
    </location>
</feature>
<dbReference type="InterPro" id="IPR036390">
    <property type="entry name" value="WH_DNA-bd_sf"/>
</dbReference>
<dbReference type="SMART" id="SM00843">
    <property type="entry name" value="Ftsk_gamma"/>
    <property type="match status" value="1"/>
</dbReference>
<reference evidence="20 21" key="1">
    <citation type="journal article" date="2012" name="J. Bacteriol.">
        <title>Genome Sequence of Nitratireductor pacificus Type Strain pht-3B.</title>
        <authorList>
            <person name="Lai Q."/>
            <person name="Li G."/>
            <person name="Shao Z."/>
        </authorList>
    </citation>
    <scope>NUCLEOTIDE SEQUENCE [LARGE SCALE GENOMIC DNA]</scope>
    <source>
        <strain evidence="21">pht-3B</strain>
    </source>
</reference>
<evidence type="ECO:0000313" key="20">
    <source>
        <dbReference type="EMBL" id="EKF19116.1"/>
    </source>
</evidence>
<evidence type="ECO:0000256" key="11">
    <source>
        <dbReference type="ARBA" id="ARBA00023125"/>
    </source>
</evidence>
<dbReference type="InterPro" id="IPR041027">
    <property type="entry name" value="FtsK_alpha"/>
</dbReference>
<feature type="region of interest" description="Disordered" evidence="17">
    <location>
        <begin position="748"/>
        <end position="773"/>
    </location>
</feature>
<feature type="transmembrane region" description="Helical" evidence="18">
    <location>
        <begin position="155"/>
        <end position="176"/>
    </location>
</feature>
<dbReference type="Pfam" id="PF01580">
    <property type="entry name" value="FtsK_SpoIIIE"/>
    <property type="match status" value="1"/>
</dbReference>
<evidence type="ECO:0000256" key="15">
    <source>
        <dbReference type="ARBA" id="ARBA00025923"/>
    </source>
</evidence>
<dbReference type="InterPro" id="IPR036388">
    <property type="entry name" value="WH-like_DNA-bd_sf"/>
</dbReference>
<dbReference type="PANTHER" id="PTHR22683:SF41">
    <property type="entry name" value="DNA TRANSLOCASE FTSK"/>
    <property type="match status" value="1"/>
</dbReference>
<evidence type="ECO:0000256" key="2">
    <source>
        <dbReference type="ARBA" id="ARBA00006474"/>
    </source>
</evidence>
<keyword evidence="8" id="KW-0159">Chromosome partition</keyword>
<evidence type="ECO:0000256" key="8">
    <source>
        <dbReference type="ARBA" id="ARBA00022829"/>
    </source>
</evidence>
<evidence type="ECO:0000256" key="1">
    <source>
        <dbReference type="ARBA" id="ARBA00004651"/>
    </source>
</evidence>
<feature type="transmembrane region" description="Helical" evidence="18">
    <location>
        <begin position="103"/>
        <end position="120"/>
    </location>
</feature>
<keyword evidence="5" id="KW-0132">Cell division</keyword>
<keyword evidence="21" id="KW-1185">Reference proteome</keyword>
<feature type="transmembrane region" description="Helical" evidence="18">
    <location>
        <begin position="205"/>
        <end position="224"/>
    </location>
</feature>
<keyword evidence="4" id="KW-1003">Cell membrane</keyword>
<keyword evidence="12 18" id="KW-0472">Membrane</keyword>
<gene>
    <name evidence="20" type="ORF">NA2_10048</name>
</gene>
<feature type="compositionally biased region" description="Gly residues" evidence="17">
    <location>
        <begin position="758"/>
        <end position="769"/>
    </location>
</feature>
<evidence type="ECO:0000256" key="16">
    <source>
        <dbReference type="PROSITE-ProRule" id="PRU00289"/>
    </source>
</evidence>
<comment type="subcellular location">
    <subcellularLocation>
        <location evidence="1">Cell membrane</location>
        <topology evidence="1">Multi-pass membrane protein</topology>
    </subcellularLocation>
</comment>
<dbReference type="Pfam" id="PF17854">
    <property type="entry name" value="FtsK_alpha"/>
    <property type="match status" value="1"/>
</dbReference>
<dbReference type="GO" id="GO:0007059">
    <property type="term" value="P:chromosome segregation"/>
    <property type="evidence" value="ECO:0007669"/>
    <property type="project" value="UniProtKB-KW"/>
</dbReference>
<keyword evidence="10 18" id="KW-1133">Transmembrane helix</keyword>
<feature type="domain" description="FtsK" evidence="19">
    <location>
        <begin position="471"/>
        <end position="690"/>
    </location>
</feature>
<dbReference type="GO" id="GO:0005524">
    <property type="term" value="F:ATP binding"/>
    <property type="evidence" value="ECO:0007669"/>
    <property type="project" value="UniProtKB-UniRule"/>
</dbReference>
<dbReference type="PATRIC" id="fig|391937.3.peg.2070"/>
<dbReference type="CDD" id="cd01127">
    <property type="entry name" value="TrwB_TraG_TraD_VirD4"/>
    <property type="match status" value="1"/>
</dbReference>
<dbReference type="SMART" id="SM00382">
    <property type="entry name" value="AAA"/>
    <property type="match status" value="1"/>
</dbReference>
<evidence type="ECO:0000256" key="13">
    <source>
        <dbReference type="ARBA" id="ARBA00023306"/>
    </source>
</evidence>
<comment type="caution">
    <text evidence="20">The sequence shown here is derived from an EMBL/GenBank/DDBJ whole genome shotgun (WGS) entry which is preliminary data.</text>
</comment>
<keyword evidence="9 16" id="KW-0067">ATP-binding</keyword>
<dbReference type="GO" id="GO:0005886">
    <property type="term" value="C:plasma membrane"/>
    <property type="evidence" value="ECO:0007669"/>
    <property type="project" value="UniProtKB-SubCell"/>
</dbReference>
<dbReference type="PROSITE" id="PS50901">
    <property type="entry name" value="FTSK"/>
    <property type="match status" value="1"/>
</dbReference>